<evidence type="ECO:0000256" key="4">
    <source>
        <dbReference type="ARBA" id="ARBA00022729"/>
    </source>
</evidence>
<name>A0A841GRW8_9BACT</name>
<dbReference type="InterPro" id="IPR050492">
    <property type="entry name" value="Bact_metal-bind_prot9"/>
</dbReference>
<dbReference type="RefSeq" id="WP_184619315.1">
    <property type="nucleotide sequence ID" value="NZ_JACHEX010000002.1"/>
</dbReference>
<dbReference type="Pfam" id="PF01297">
    <property type="entry name" value="ZnuA"/>
    <property type="match status" value="1"/>
</dbReference>
<dbReference type="PANTHER" id="PTHR42953">
    <property type="entry name" value="HIGH-AFFINITY ZINC UPTAKE SYSTEM PROTEIN ZNUA-RELATED"/>
    <property type="match status" value="1"/>
</dbReference>
<dbReference type="InterPro" id="IPR006127">
    <property type="entry name" value="ZnuA-like"/>
</dbReference>
<comment type="subcellular location">
    <subcellularLocation>
        <location evidence="1">Cell envelope</location>
    </subcellularLocation>
</comment>
<evidence type="ECO:0000313" key="6">
    <source>
        <dbReference type="Proteomes" id="UP000555828"/>
    </source>
</evidence>
<dbReference type="GO" id="GO:0030313">
    <property type="term" value="C:cell envelope"/>
    <property type="evidence" value="ECO:0007669"/>
    <property type="project" value="UniProtKB-SubCell"/>
</dbReference>
<protein>
    <submittedName>
        <fullName evidence="5">Zinc transport system substrate-binding protein</fullName>
    </submittedName>
</protein>
<keyword evidence="2" id="KW-0813">Transport</keyword>
<dbReference type="Gene3D" id="3.40.50.1980">
    <property type="entry name" value="Nitrogenase molybdenum iron protein domain"/>
    <property type="match status" value="2"/>
</dbReference>
<evidence type="ECO:0000256" key="3">
    <source>
        <dbReference type="ARBA" id="ARBA00022723"/>
    </source>
</evidence>
<accession>A0A841GRW8</accession>
<dbReference type="GO" id="GO:0030001">
    <property type="term" value="P:metal ion transport"/>
    <property type="evidence" value="ECO:0007669"/>
    <property type="project" value="InterPro"/>
</dbReference>
<keyword evidence="4" id="KW-0732">Signal</keyword>
<keyword evidence="3" id="KW-0479">Metal-binding</keyword>
<dbReference type="GO" id="GO:0046872">
    <property type="term" value="F:metal ion binding"/>
    <property type="evidence" value="ECO:0007669"/>
    <property type="project" value="UniProtKB-KW"/>
</dbReference>
<evidence type="ECO:0000256" key="2">
    <source>
        <dbReference type="ARBA" id="ARBA00022448"/>
    </source>
</evidence>
<evidence type="ECO:0000313" key="5">
    <source>
        <dbReference type="EMBL" id="MBB6062673.1"/>
    </source>
</evidence>
<dbReference type="Proteomes" id="UP000555828">
    <property type="component" value="Unassembled WGS sequence"/>
</dbReference>
<dbReference type="EMBL" id="JACHEX010000002">
    <property type="protein sequence ID" value="MBB6062673.1"/>
    <property type="molecule type" value="Genomic_DNA"/>
</dbReference>
<comment type="caution">
    <text evidence="5">The sequence shown here is derived from an EMBL/GenBank/DDBJ whole genome shotgun (WGS) entry which is preliminary data.</text>
</comment>
<reference evidence="5 6" key="1">
    <citation type="submission" date="2020-08" db="EMBL/GenBank/DDBJ databases">
        <title>Genomic Encyclopedia of Type Strains, Phase IV (KMG-IV): sequencing the most valuable type-strain genomes for metagenomic binning, comparative biology and taxonomic classification.</title>
        <authorList>
            <person name="Goeker M."/>
        </authorList>
    </citation>
    <scope>NUCLEOTIDE SEQUENCE [LARGE SCALE GENOMIC DNA]</scope>
    <source>
        <strain evidence="5 6">DSM 13481</strain>
    </source>
</reference>
<keyword evidence="6" id="KW-1185">Reference proteome</keyword>
<dbReference type="AlphaFoldDB" id="A0A841GRW8"/>
<proteinExistence type="predicted"/>
<gene>
    <name evidence="5" type="ORF">HNP65_001111</name>
</gene>
<dbReference type="PANTHER" id="PTHR42953:SF1">
    <property type="entry name" value="METAL-BINDING PROTEIN HI_0362-RELATED"/>
    <property type="match status" value="1"/>
</dbReference>
<organism evidence="5 6">
    <name type="scientific">Thermosipho japonicus</name>
    <dbReference type="NCBI Taxonomy" id="90323"/>
    <lineage>
        <taxon>Bacteria</taxon>
        <taxon>Thermotogati</taxon>
        <taxon>Thermotogota</taxon>
        <taxon>Thermotogae</taxon>
        <taxon>Thermotogales</taxon>
        <taxon>Fervidobacteriaceae</taxon>
        <taxon>Thermosipho</taxon>
    </lineage>
</organism>
<dbReference type="SUPFAM" id="SSF53807">
    <property type="entry name" value="Helical backbone' metal receptor"/>
    <property type="match status" value="1"/>
</dbReference>
<sequence length="263" mass="30649">MKNKILLTVFFILISSLSFSLIVTTINPYYLIVKQIVGEKDEVHLLLGPNVNPHTYSLRVSDVKILSKANIIFANGGIEPDLSKFDVVYLRDYIPSLFVEYNNPHFWLDPYFVKYYIIPTIVEKLSEVYPQYKSDFEANAKILLGEIDEFLREYKALNLSGTVLVHHPSFYYFFKELNLKVKWVEQGYNVSVGMKKLIETIKSENIIAIFSEIQQSKDEIKIISKQLNKKYYTLDPLGVNAKKFIDIYYQNFEEIRKALNNGK</sequence>
<evidence type="ECO:0000256" key="1">
    <source>
        <dbReference type="ARBA" id="ARBA00004196"/>
    </source>
</evidence>